<gene>
    <name evidence="22" type="ORF">AGOR_G00066480</name>
</gene>
<evidence type="ECO:0000256" key="19">
    <source>
        <dbReference type="SAM" id="Phobius"/>
    </source>
</evidence>
<evidence type="ECO:0000256" key="13">
    <source>
        <dbReference type="ARBA" id="ARBA00023180"/>
    </source>
</evidence>
<dbReference type="GO" id="GO:0007601">
    <property type="term" value="P:visual perception"/>
    <property type="evidence" value="ECO:0007669"/>
    <property type="project" value="InterPro"/>
</dbReference>
<evidence type="ECO:0000256" key="9">
    <source>
        <dbReference type="ARBA" id="ARBA00022737"/>
    </source>
</evidence>
<evidence type="ECO:0000256" key="15">
    <source>
        <dbReference type="ARBA" id="ARBA00060509"/>
    </source>
</evidence>
<evidence type="ECO:0000256" key="10">
    <source>
        <dbReference type="ARBA" id="ARBA00022989"/>
    </source>
</evidence>
<keyword evidence="5 18" id="KW-0245">EGF-like domain</keyword>
<dbReference type="GO" id="GO:0008201">
    <property type="term" value="F:heparin binding"/>
    <property type="evidence" value="ECO:0007669"/>
    <property type="project" value="UniProtKB-KW"/>
</dbReference>
<evidence type="ECO:0000256" key="18">
    <source>
        <dbReference type="PROSITE-ProRule" id="PRU00076"/>
    </source>
</evidence>
<dbReference type="PROSITE" id="PS50026">
    <property type="entry name" value="EGF_3"/>
    <property type="match status" value="1"/>
</dbReference>
<name>A0A8T3E016_9TELE</name>
<dbReference type="PANTHER" id="PTHR12199:SF4">
    <property type="entry name" value="INTERPHOTORECEPTOR MATRIX PROTEOGLYCAN 2"/>
    <property type="match status" value="1"/>
</dbReference>
<sequence>METLTVELSMQTLEASGIYDDYYASEPSTMAVPVTGYPILPIDVTTEAPVLEGPVITDSTDATTTAKDTFDVPGAASITEPTEVKFTLDQETSSPSDHSIESLLPERSDSGLDTHFSQVFTEASVLGQPDAFTVNAPVIIETFTDGPPILEPSFEEGGGEVQIVEDEKETEVVIDLAPEVPTIEISEEELVEEEILVVTMTTRTPLVTELPSTAATTPLSPEKESPFTQVFDFVPLEDVVPLQPSVEEIETPPPHLYSPDQSTEVVSPDDVLDIKIDVPLEESPETTEEEEFPEIPFLSDPFLSTPSVIDASSFDDLESSVDLTIRPPFYQPTFRPTEDLLSAGPPSGEDTEEISIAVEPSIPDSILPSQPKDQHNTEELDVQTFGPDSFDIRDLDLSYDILHYAEVSDLEEDINRDPTSIAQEAGMASGVALPSGRGRALMVFFSLRVTNMMFSDDLFNKSSTEYKALEQRFLELLVPYLQSNLSNFQNLEILNFRNGSIVVNSRMKFAKPVPRGVTNAVYLILEDFCNTAYQTMNLAIDKYSLDVESGDQADPCKFQACNEFSQCTVNPWSGEAECVCDAGYFSVDDLPCQSICELQPDFCMNDGKCDIIPQQGAICRCRVGENWWYRGEHCEEYVSEPLVVGIAIASVVGFLVVASAIIFFLARTLRDQYDKDDMEDPHRHRDSVPSLEKATKYNPMYESDITSGYSRYYRRYPEAPCYSTASAEASTDFSSDEIRHIYEHSELTKEEIQDRIRIIELYAKDRQFADFVRQHQGVLDMRRESSST</sequence>
<proteinExistence type="predicted"/>
<keyword evidence="11 19" id="KW-0472">Membrane</keyword>
<evidence type="ECO:0000313" key="22">
    <source>
        <dbReference type="EMBL" id="KAI1899895.1"/>
    </source>
</evidence>
<keyword evidence="9" id="KW-0677">Repeat</keyword>
<dbReference type="PROSITE" id="PS50024">
    <property type="entry name" value="SEA"/>
    <property type="match status" value="1"/>
</dbReference>
<dbReference type="AlphaFoldDB" id="A0A8T3E016"/>
<dbReference type="InterPro" id="IPR036364">
    <property type="entry name" value="SEA_dom_sf"/>
</dbReference>
<evidence type="ECO:0000256" key="11">
    <source>
        <dbReference type="ARBA" id="ARBA00023136"/>
    </source>
</evidence>
<evidence type="ECO:0000256" key="1">
    <source>
        <dbReference type="ARBA" id="ARBA00004451"/>
    </source>
</evidence>
<evidence type="ECO:0000256" key="16">
    <source>
        <dbReference type="ARBA" id="ARBA00074164"/>
    </source>
</evidence>
<evidence type="ECO:0000256" key="8">
    <source>
        <dbReference type="ARBA" id="ARBA00022729"/>
    </source>
</evidence>
<protein>
    <recommendedName>
        <fullName evidence="16">Interphotoreceptor matrix proteoglycan 2</fullName>
    </recommendedName>
    <alternativeName>
        <fullName evidence="17">Sialoprotein associated with cones and rods proteoglycan</fullName>
    </alternativeName>
</protein>
<keyword evidence="7 19" id="KW-0812">Transmembrane</keyword>
<keyword evidence="23" id="KW-1185">Reference proteome</keyword>
<dbReference type="OrthoDB" id="9908153at2759"/>
<reference evidence="22" key="1">
    <citation type="submission" date="2021-01" db="EMBL/GenBank/DDBJ databases">
        <authorList>
            <person name="Zahm M."/>
            <person name="Roques C."/>
            <person name="Cabau C."/>
            <person name="Klopp C."/>
            <person name="Donnadieu C."/>
            <person name="Jouanno E."/>
            <person name="Lampietro C."/>
            <person name="Louis A."/>
            <person name="Herpin A."/>
            <person name="Echchiki A."/>
            <person name="Berthelot C."/>
            <person name="Parey E."/>
            <person name="Roest-Crollius H."/>
            <person name="Braasch I."/>
            <person name="Postlethwait J."/>
            <person name="Bobe J."/>
            <person name="Montfort J."/>
            <person name="Bouchez O."/>
            <person name="Begum T."/>
            <person name="Mejri S."/>
            <person name="Adams A."/>
            <person name="Chen W.-J."/>
            <person name="Guiguen Y."/>
        </authorList>
    </citation>
    <scope>NUCLEOTIDE SEQUENCE</scope>
    <source>
        <tissue evidence="22">Blood</tissue>
    </source>
</reference>
<keyword evidence="10 19" id="KW-1133">Transmembrane helix</keyword>
<evidence type="ECO:0000256" key="4">
    <source>
        <dbReference type="ARBA" id="ARBA00022530"/>
    </source>
</evidence>
<feature type="domain" description="EGF-like" evidence="21">
    <location>
        <begin position="552"/>
        <end position="593"/>
    </location>
</feature>
<dbReference type="InterPro" id="IPR000742">
    <property type="entry name" value="EGF"/>
</dbReference>
<keyword evidence="8" id="KW-0732">Signal</keyword>
<evidence type="ECO:0000256" key="17">
    <source>
        <dbReference type="ARBA" id="ARBA00080162"/>
    </source>
</evidence>
<evidence type="ECO:0000256" key="7">
    <source>
        <dbReference type="ARBA" id="ARBA00022692"/>
    </source>
</evidence>
<feature type="disulfide bond" evidence="18">
    <location>
        <begin position="561"/>
        <end position="578"/>
    </location>
</feature>
<dbReference type="Gene3D" id="3.30.70.960">
    <property type="entry name" value="SEA domain"/>
    <property type="match status" value="1"/>
</dbReference>
<evidence type="ECO:0000259" key="20">
    <source>
        <dbReference type="PROSITE" id="PS50024"/>
    </source>
</evidence>
<keyword evidence="14" id="KW-0966">Cell projection</keyword>
<comment type="caution">
    <text evidence="22">The sequence shown here is derived from an EMBL/GenBank/DDBJ whole genome shotgun (WGS) entry which is preliminary data.</text>
</comment>
<comment type="subcellular location">
    <subcellularLocation>
        <location evidence="15">Photoreceptor inner segment membrane</location>
        <topology evidence="15">Single-pass type I membrane protein</topology>
    </subcellularLocation>
    <subcellularLocation>
        <location evidence="1">Photoreceptor outer segment membrane</location>
        <topology evidence="1">Single-pass type I membrane protein</topology>
    </subcellularLocation>
    <subcellularLocation>
        <location evidence="2">Secreted</location>
        <location evidence="2">Extracellular space</location>
        <location evidence="2">Extracellular matrix</location>
        <location evidence="2">Interphotoreceptor matrix</location>
    </subcellularLocation>
</comment>
<keyword evidence="6" id="KW-0358">Heparin-binding</keyword>
<evidence type="ECO:0000313" key="23">
    <source>
        <dbReference type="Proteomes" id="UP000829720"/>
    </source>
</evidence>
<dbReference type="SMART" id="SM00200">
    <property type="entry name" value="SEA"/>
    <property type="match status" value="1"/>
</dbReference>
<dbReference type="EMBL" id="JAERUA010000005">
    <property type="protein sequence ID" value="KAI1899895.1"/>
    <property type="molecule type" value="Genomic_DNA"/>
</dbReference>
<evidence type="ECO:0000256" key="6">
    <source>
        <dbReference type="ARBA" id="ARBA00022674"/>
    </source>
</evidence>
<organism evidence="22 23">
    <name type="scientific">Albula goreensis</name>
    <dbReference type="NCBI Taxonomy" id="1534307"/>
    <lineage>
        <taxon>Eukaryota</taxon>
        <taxon>Metazoa</taxon>
        <taxon>Chordata</taxon>
        <taxon>Craniata</taxon>
        <taxon>Vertebrata</taxon>
        <taxon>Euteleostomi</taxon>
        <taxon>Actinopterygii</taxon>
        <taxon>Neopterygii</taxon>
        <taxon>Teleostei</taxon>
        <taxon>Albuliformes</taxon>
        <taxon>Albulidae</taxon>
        <taxon>Albula</taxon>
    </lineage>
</organism>
<dbReference type="GO" id="GO:0005540">
    <property type="term" value="F:hyaluronic acid binding"/>
    <property type="evidence" value="ECO:0007669"/>
    <property type="project" value="TreeGrafter"/>
</dbReference>
<feature type="transmembrane region" description="Helical" evidence="19">
    <location>
        <begin position="642"/>
        <end position="666"/>
    </location>
</feature>
<dbReference type="SUPFAM" id="SSF82671">
    <property type="entry name" value="SEA domain"/>
    <property type="match status" value="1"/>
</dbReference>
<evidence type="ECO:0000259" key="21">
    <source>
        <dbReference type="PROSITE" id="PS50026"/>
    </source>
</evidence>
<keyword evidence="4" id="KW-0272">Extracellular matrix</keyword>
<dbReference type="PROSITE" id="PS01186">
    <property type="entry name" value="EGF_2"/>
    <property type="match status" value="1"/>
</dbReference>
<dbReference type="Proteomes" id="UP000829720">
    <property type="component" value="Unassembled WGS sequence"/>
</dbReference>
<dbReference type="InterPro" id="IPR039861">
    <property type="entry name" value="IMPG"/>
</dbReference>
<dbReference type="GO" id="GO:0033165">
    <property type="term" value="C:interphotoreceptor matrix"/>
    <property type="evidence" value="ECO:0007669"/>
    <property type="project" value="UniProtKB-SubCell"/>
</dbReference>
<keyword evidence="13" id="KW-0325">Glycoprotein</keyword>
<keyword evidence="12 18" id="KW-1015">Disulfide bond</keyword>
<keyword evidence="3" id="KW-0964">Secreted</keyword>
<dbReference type="FunFam" id="3.30.70.960:FF:000002">
    <property type="entry name" value="Interphotoreceptor matrix proteoglycan 2"/>
    <property type="match status" value="1"/>
</dbReference>
<evidence type="ECO:0000256" key="3">
    <source>
        <dbReference type="ARBA" id="ARBA00022525"/>
    </source>
</evidence>
<accession>A0A8T3E016</accession>
<evidence type="ECO:0000256" key="14">
    <source>
        <dbReference type="ARBA" id="ARBA00023273"/>
    </source>
</evidence>
<comment type="caution">
    <text evidence="18">Lacks conserved residue(s) required for the propagation of feature annotation.</text>
</comment>
<feature type="domain" description="SEA" evidence="20">
    <location>
        <begin position="439"/>
        <end position="552"/>
    </location>
</feature>
<evidence type="ECO:0000256" key="2">
    <source>
        <dbReference type="ARBA" id="ARBA00004593"/>
    </source>
</evidence>
<evidence type="ECO:0000256" key="12">
    <source>
        <dbReference type="ARBA" id="ARBA00023157"/>
    </source>
</evidence>
<dbReference type="PANTHER" id="PTHR12199">
    <property type="entry name" value="INTERPHOTORECEPTOR MATRIX PROTEOGLYCAN"/>
    <property type="match status" value="1"/>
</dbReference>
<evidence type="ECO:0000256" key="5">
    <source>
        <dbReference type="ARBA" id="ARBA00022536"/>
    </source>
</evidence>
<dbReference type="Pfam" id="PF01390">
    <property type="entry name" value="SEA"/>
    <property type="match status" value="1"/>
</dbReference>
<dbReference type="InterPro" id="IPR000082">
    <property type="entry name" value="SEA_dom"/>
</dbReference>